<feature type="compositionally biased region" description="Low complexity" evidence="1">
    <location>
        <begin position="83"/>
        <end position="98"/>
    </location>
</feature>
<sequence length="168" mass="18869">MTRKDLLKKAFRNNFIRKSVADLKSLGTEKAHPKPRHSSSTNLRSQYEEDAPVLPTPPMSTGDFSAHEDAIEQEHKVDASNLVAASETASSSRESVTEWLQTVPKDPAMMSSSEIRIEMEKVRIPLLSFREASKITRNRPTPITKPRFCAATSSCSATTVIWSWRPRK</sequence>
<dbReference type="Proteomes" id="UP000799764">
    <property type="component" value="Unassembled WGS sequence"/>
</dbReference>
<evidence type="ECO:0000313" key="3">
    <source>
        <dbReference type="Proteomes" id="UP000799764"/>
    </source>
</evidence>
<feature type="region of interest" description="Disordered" evidence="1">
    <location>
        <begin position="82"/>
        <end position="103"/>
    </location>
</feature>
<gene>
    <name evidence="2" type="ORF">P171DRAFT_282049</name>
</gene>
<evidence type="ECO:0000256" key="1">
    <source>
        <dbReference type="SAM" id="MobiDB-lite"/>
    </source>
</evidence>
<name>A0A9P4PKA6_9PLEO</name>
<protein>
    <submittedName>
        <fullName evidence="2">Uncharacterized protein</fullName>
    </submittedName>
</protein>
<proteinExistence type="predicted"/>
<dbReference type="OrthoDB" id="3786627at2759"/>
<evidence type="ECO:0000313" key="2">
    <source>
        <dbReference type="EMBL" id="KAF2444753.1"/>
    </source>
</evidence>
<keyword evidence="3" id="KW-1185">Reference proteome</keyword>
<organism evidence="2 3">
    <name type="scientific">Karstenula rhodostoma CBS 690.94</name>
    <dbReference type="NCBI Taxonomy" id="1392251"/>
    <lineage>
        <taxon>Eukaryota</taxon>
        <taxon>Fungi</taxon>
        <taxon>Dikarya</taxon>
        <taxon>Ascomycota</taxon>
        <taxon>Pezizomycotina</taxon>
        <taxon>Dothideomycetes</taxon>
        <taxon>Pleosporomycetidae</taxon>
        <taxon>Pleosporales</taxon>
        <taxon>Massarineae</taxon>
        <taxon>Didymosphaeriaceae</taxon>
        <taxon>Karstenula</taxon>
    </lineage>
</organism>
<dbReference type="EMBL" id="MU001500">
    <property type="protein sequence ID" value="KAF2444753.1"/>
    <property type="molecule type" value="Genomic_DNA"/>
</dbReference>
<comment type="caution">
    <text evidence="2">The sequence shown here is derived from an EMBL/GenBank/DDBJ whole genome shotgun (WGS) entry which is preliminary data.</text>
</comment>
<dbReference type="AlphaFoldDB" id="A0A9P4PKA6"/>
<reference evidence="2" key="1">
    <citation type="journal article" date="2020" name="Stud. Mycol.">
        <title>101 Dothideomycetes genomes: a test case for predicting lifestyles and emergence of pathogens.</title>
        <authorList>
            <person name="Haridas S."/>
            <person name="Albert R."/>
            <person name="Binder M."/>
            <person name="Bloem J."/>
            <person name="Labutti K."/>
            <person name="Salamov A."/>
            <person name="Andreopoulos B."/>
            <person name="Baker S."/>
            <person name="Barry K."/>
            <person name="Bills G."/>
            <person name="Bluhm B."/>
            <person name="Cannon C."/>
            <person name="Castanera R."/>
            <person name="Culley D."/>
            <person name="Daum C."/>
            <person name="Ezra D."/>
            <person name="Gonzalez J."/>
            <person name="Henrissat B."/>
            <person name="Kuo A."/>
            <person name="Liang C."/>
            <person name="Lipzen A."/>
            <person name="Lutzoni F."/>
            <person name="Magnuson J."/>
            <person name="Mondo S."/>
            <person name="Nolan M."/>
            <person name="Ohm R."/>
            <person name="Pangilinan J."/>
            <person name="Park H.-J."/>
            <person name="Ramirez L."/>
            <person name="Alfaro M."/>
            <person name="Sun H."/>
            <person name="Tritt A."/>
            <person name="Yoshinaga Y."/>
            <person name="Zwiers L.-H."/>
            <person name="Turgeon B."/>
            <person name="Goodwin S."/>
            <person name="Spatafora J."/>
            <person name="Crous P."/>
            <person name="Grigoriev I."/>
        </authorList>
    </citation>
    <scope>NUCLEOTIDE SEQUENCE</scope>
    <source>
        <strain evidence="2">CBS 690.94</strain>
    </source>
</reference>
<feature type="region of interest" description="Disordered" evidence="1">
    <location>
        <begin position="22"/>
        <end position="64"/>
    </location>
</feature>
<accession>A0A9P4PKA6</accession>